<dbReference type="EMBL" id="MN739120">
    <property type="protein sequence ID" value="QHS89886.1"/>
    <property type="molecule type" value="Genomic_DNA"/>
</dbReference>
<name>A0A6C0BCP1_9ZZZZ</name>
<accession>A0A6C0BCP1</accession>
<reference evidence="1" key="1">
    <citation type="journal article" date="2020" name="Nature">
        <title>Giant virus diversity and host interactions through global metagenomics.</title>
        <authorList>
            <person name="Schulz F."/>
            <person name="Roux S."/>
            <person name="Paez-Espino D."/>
            <person name="Jungbluth S."/>
            <person name="Walsh D.A."/>
            <person name="Denef V.J."/>
            <person name="McMahon K.D."/>
            <person name="Konstantinidis K.T."/>
            <person name="Eloe-Fadrosh E.A."/>
            <person name="Kyrpides N.C."/>
            <person name="Woyke T."/>
        </authorList>
    </citation>
    <scope>NUCLEOTIDE SEQUENCE</scope>
    <source>
        <strain evidence="1">GVMAG-M-3300010160-4</strain>
    </source>
</reference>
<dbReference type="AlphaFoldDB" id="A0A6C0BCP1"/>
<sequence length="348" mass="41156">MIETDKELNKELNIDSFSNSDIELKNSGSKQFLMKSLIKTQIDIKDKPSEDSIQETRLNGNLHSKQETKETKNQDKALVYLRAQDNYEKCNASNCIYFHGGSINFFHYQRKKLIGIPFDLKFKIDSGYISPSNPRHLDIFKNMLECYPSYVSCDYDFITNEPMTLRLYRVMELTISHNVFTSIIYCIPVVLGKNRDIIIEIITKLLKFSTLDIINTNYYLRFNSEPECRRLALIETKIYFWWHISQRDQKIDDDVFFIFYLWCFRNIFKLDNPEGFGRIIQTDTVYSKYFSLINNCDKLHELFILRYGPKYLSKEELINDPEKIFDLFDVAKCKSNLEKCILKNNGIC</sequence>
<evidence type="ECO:0000313" key="1">
    <source>
        <dbReference type="EMBL" id="QHS89886.1"/>
    </source>
</evidence>
<protein>
    <submittedName>
        <fullName evidence="1">Uncharacterized protein</fullName>
    </submittedName>
</protein>
<organism evidence="1">
    <name type="scientific">viral metagenome</name>
    <dbReference type="NCBI Taxonomy" id="1070528"/>
    <lineage>
        <taxon>unclassified sequences</taxon>
        <taxon>metagenomes</taxon>
        <taxon>organismal metagenomes</taxon>
    </lineage>
</organism>
<proteinExistence type="predicted"/>